<evidence type="ECO:0000256" key="2">
    <source>
        <dbReference type="ARBA" id="ARBA00010488"/>
    </source>
</evidence>
<keyword evidence="5" id="KW-0777">Teichoic acid biosynthesis</keyword>
<dbReference type="InterPro" id="IPR007554">
    <property type="entry name" value="Glycerophosphate_synth"/>
</dbReference>
<dbReference type="InterPro" id="IPR043148">
    <property type="entry name" value="TagF_C"/>
</dbReference>
<protein>
    <submittedName>
        <fullName evidence="7">CDP-glycerol glycerophosphotransferase family protein</fullName>
    </submittedName>
</protein>
<keyword evidence="4" id="KW-0808">Transferase</keyword>
<evidence type="ECO:0000313" key="8">
    <source>
        <dbReference type="Proteomes" id="UP001195903"/>
    </source>
</evidence>
<gene>
    <name evidence="7" type="ORF">KJI95_00415</name>
</gene>
<keyword evidence="6" id="KW-0472">Membrane</keyword>
<comment type="subcellular location">
    <subcellularLocation>
        <location evidence="1">Cell membrane</location>
        <topology evidence="1">Peripheral membrane protein</topology>
    </subcellularLocation>
</comment>
<organism evidence="7 8">
    <name type="scientific">Shewanella jiangmenensis</name>
    <dbReference type="NCBI Taxonomy" id="2837387"/>
    <lineage>
        <taxon>Bacteria</taxon>
        <taxon>Pseudomonadati</taxon>
        <taxon>Pseudomonadota</taxon>
        <taxon>Gammaproteobacteria</taxon>
        <taxon>Alteromonadales</taxon>
        <taxon>Shewanellaceae</taxon>
        <taxon>Shewanella</taxon>
    </lineage>
</organism>
<evidence type="ECO:0000313" key="7">
    <source>
        <dbReference type="EMBL" id="MBT1442991.1"/>
    </source>
</evidence>
<dbReference type="PANTHER" id="PTHR37316:SF3">
    <property type="entry name" value="TEICHOIC ACID GLYCEROL-PHOSPHATE TRANSFERASE"/>
    <property type="match status" value="1"/>
</dbReference>
<dbReference type="SUPFAM" id="SSF53756">
    <property type="entry name" value="UDP-Glycosyltransferase/glycogen phosphorylase"/>
    <property type="match status" value="1"/>
</dbReference>
<name>A0ABS5UZS1_9GAMM</name>
<dbReference type="InterPro" id="IPR043149">
    <property type="entry name" value="TagF_N"/>
</dbReference>
<proteinExistence type="inferred from homology"/>
<evidence type="ECO:0000256" key="3">
    <source>
        <dbReference type="ARBA" id="ARBA00022475"/>
    </source>
</evidence>
<dbReference type="InterPro" id="IPR051612">
    <property type="entry name" value="Teichoic_Acid_Biosynth"/>
</dbReference>
<comment type="caution">
    <text evidence="7">The sequence shown here is derived from an EMBL/GenBank/DDBJ whole genome shotgun (WGS) entry which is preliminary data.</text>
</comment>
<accession>A0ABS5UZS1</accession>
<dbReference type="Gene3D" id="3.40.50.12580">
    <property type="match status" value="1"/>
</dbReference>
<evidence type="ECO:0000256" key="4">
    <source>
        <dbReference type="ARBA" id="ARBA00022679"/>
    </source>
</evidence>
<reference evidence="7 8" key="1">
    <citation type="submission" date="2021-05" db="EMBL/GenBank/DDBJ databases">
        <title>Shewanella sp. JM162201.</title>
        <authorList>
            <person name="Xu S."/>
            <person name="Li A."/>
        </authorList>
    </citation>
    <scope>NUCLEOTIDE SEQUENCE [LARGE SCALE GENOMIC DNA]</scope>
    <source>
        <strain evidence="7 8">JM162201</strain>
    </source>
</reference>
<evidence type="ECO:0000256" key="1">
    <source>
        <dbReference type="ARBA" id="ARBA00004202"/>
    </source>
</evidence>
<keyword evidence="8" id="KW-1185">Reference proteome</keyword>
<evidence type="ECO:0000256" key="5">
    <source>
        <dbReference type="ARBA" id="ARBA00022944"/>
    </source>
</evidence>
<comment type="similarity">
    <text evidence="2">Belongs to the CDP-glycerol glycerophosphotransferase family.</text>
</comment>
<evidence type="ECO:0000256" key="6">
    <source>
        <dbReference type="ARBA" id="ARBA00023136"/>
    </source>
</evidence>
<keyword evidence="3" id="KW-1003">Cell membrane</keyword>
<dbReference type="Gene3D" id="3.40.50.11820">
    <property type="match status" value="1"/>
</dbReference>
<sequence>MRDIRLVKLTAAAVGKLIFWLSGLMPRNPRKLCVGAYKNRFTDNGKYLYLHFANQPGLEVIWISADTALVKILKSRGLMAARRWSVQGIWHALTAGVYCYTSYVGDINQWLGNGATRVNLWHGSPLKTIEFDIKSGPMAERFTPPFTLAKRLEYHQEYLKPDLMLAPSETVRDCFSSAFRIPASQITIADNPRTRFYELSPWAKPRRPSHWRPRLILYAPSWKDNGEVKSLKDTLAPDRLEALLQKLDATLLVRLHPNEAHLASGLGGYKGIEDISHREDIYDLLPALSLLITDYSSIYIDALKYDIPLAFYRGDNEGFLQTCRKAYGFTENLEPPGPLVTNSAELCALLGDESSFNKMQAAEARHQHRRLYWQSPLPDPFLVLAQRLGLELEVEVGINLERDQNQPGVDCTAANKRLS</sequence>
<dbReference type="EMBL" id="JAHEPS010000001">
    <property type="protein sequence ID" value="MBT1442991.1"/>
    <property type="molecule type" value="Genomic_DNA"/>
</dbReference>
<dbReference type="Proteomes" id="UP001195903">
    <property type="component" value="Unassembled WGS sequence"/>
</dbReference>
<dbReference type="PANTHER" id="PTHR37316">
    <property type="entry name" value="TEICHOIC ACID GLYCEROL-PHOSPHATE PRIMASE"/>
    <property type="match status" value="1"/>
</dbReference>
<dbReference type="RefSeq" id="WP_214505205.1">
    <property type="nucleotide sequence ID" value="NZ_JAHEPS010000001.1"/>
</dbReference>
<dbReference type="Pfam" id="PF04464">
    <property type="entry name" value="Glyphos_transf"/>
    <property type="match status" value="1"/>
</dbReference>